<comment type="caution">
    <text evidence="1">The sequence shown here is derived from an EMBL/GenBank/DDBJ whole genome shotgun (WGS) entry which is preliminary data.</text>
</comment>
<organism evidence="1 2">
    <name type="scientific">Clostridium gasigenes</name>
    <dbReference type="NCBI Taxonomy" id="94869"/>
    <lineage>
        <taxon>Bacteria</taxon>
        <taxon>Bacillati</taxon>
        <taxon>Bacillota</taxon>
        <taxon>Clostridia</taxon>
        <taxon>Eubacteriales</taxon>
        <taxon>Clostridiaceae</taxon>
        <taxon>Clostridium</taxon>
    </lineage>
</organism>
<gene>
    <name evidence="1" type="ORF">H7E68_12610</name>
</gene>
<sequence length="138" mass="16576">MIETTSMSKTYKMPVLLAFYNNGNLKMEVNEEDIYNSFKEFYEKGSNGVDMLQHKATKDFKNWGKKEYLKLAKENPVKFLIKTHGEFFKKKEGVVIELQEDMKEYLNNEEFKKHFKDAIELRTKVYYKTRFENKNKSK</sequence>
<dbReference type="EMBL" id="JACKWY010000007">
    <property type="protein sequence ID" value="MBB6715548.1"/>
    <property type="molecule type" value="Genomic_DNA"/>
</dbReference>
<protein>
    <submittedName>
        <fullName evidence="1">Uncharacterized protein</fullName>
    </submittedName>
</protein>
<accession>A0A7X0VS27</accession>
<evidence type="ECO:0000313" key="2">
    <source>
        <dbReference type="Proteomes" id="UP000585258"/>
    </source>
</evidence>
<dbReference type="AlphaFoldDB" id="A0A7X0VS27"/>
<dbReference type="Proteomes" id="UP000585258">
    <property type="component" value="Unassembled WGS sequence"/>
</dbReference>
<reference evidence="1 2" key="1">
    <citation type="submission" date="2020-08" db="EMBL/GenBank/DDBJ databases">
        <title>Clostridia isolated from Swiss meat.</title>
        <authorList>
            <person name="Wambui J."/>
            <person name="Stevens M.J.A."/>
            <person name="Stephan R."/>
        </authorList>
    </citation>
    <scope>NUCLEOTIDE SEQUENCE [LARGE SCALE GENOMIC DNA]</scope>
    <source>
        <strain evidence="1 2">CM001</strain>
    </source>
</reference>
<proteinExistence type="predicted"/>
<evidence type="ECO:0000313" key="1">
    <source>
        <dbReference type="EMBL" id="MBB6715548.1"/>
    </source>
</evidence>
<name>A0A7X0VS27_9CLOT</name>